<feature type="domain" description="EF-hand" evidence="2">
    <location>
        <begin position="5"/>
        <end position="40"/>
    </location>
</feature>
<dbReference type="Gene3D" id="1.10.238.10">
    <property type="entry name" value="EF-hand"/>
    <property type="match status" value="1"/>
</dbReference>
<proteinExistence type="predicted"/>
<feature type="non-terminal residue" evidence="3">
    <location>
        <position position="101"/>
    </location>
</feature>
<sequence length="101" mass="11903">RFQIPDKNLTRSIFSQIDLDRSNFLDYNEILQAVQIFKLNLSNKDITEILNIADYNKDNRLSLQEFEHFIYVCINADLKNTIRLLFLLADVNIHQSLGKDE</sequence>
<dbReference type="CDD" id="cd00051">
    <property type="entry name" value="EFh"/>
    <property type="match status" value="1"/>
</dbReference>
<dbReference type="SUPFAM" id="SSF47473">
    <property type="entry name" value="EF-hand"/>
    <property type="match status" value="1"/>
</dbReference>
<dbReference type="InterPro" id="IPR018247">
    <property type="entry name" value="EF_Hand_1_Ca_BS"/>
</dbReference>
<evidence type="ECO:0000256" key="1">
    <source>
        <dbReference type="ARBA" id="ARBA00022837"/>
    </source>
</evidence>
<protein>
    <submittedName>
        <fullName evidence="3">EF-hand domain pair-containing protein</fullName>
    </submittedName>
</protein>
<organism evidence="3">
    <name type="scientific">Trepomonas sp. PC1</name>
    <dbReference type="NCBI Taxonomy" id="1076344"/>
    <lineage>
        <taxon>Eukaryota</taxon>
        <taxon>Metamonada</taxon>
        <taxon>Diplomonadida</taxon>
        <taxon>Hexamitidae</taxon>
        <taxon>Hexamitinae</taxon>
        <taxon>Trepomonas</taxon>
    </lineage>
</organism>
<feature type="non-terminal residue" evidence="3">
    <location>
        <position position="1"/>
    </location>
</feature>
<reference evidence="3" key="1">
    <citation type="submission" date="2015-07" db="EMBL/GenBank/DDBJ databases">
        <title>Adaptation to a free-living lifestyle via gene acquisitions in the diplomonad Trepomonas sp. PC1.</title>
        <authorList>
            <person name="Xu F."/>
            <person name="Jerlstrom-Hultqvist J."/>
            <person name="Kolisko M."/>
            <person name="Simpson A.G.B."/>
            <person name="Roger A.J."/>
            <person name="Svard S.G."/>
            <person name="Andersson J.O."/>
        </authorList>
    </citation>
    <scope>NUCLEOTIDE SEQUENCE</scope>
    <source>
        <strain evidence="3">PC1</strain>
    </source>
</reference>
<gene>
    <name evidence="3" type="ORF">TPC1_11184</name>
</gene>
<dbReference type="GO" id="GO:0005509">
    <property type="term" value="F:calcium ion binding"/>
    <property type="evidence" value="ECO:0007669"/>
    <property type="project" value="InterPro"/>
</dbReference>
<dbReference type="InterPro" id="IPR011992">
    <property type="entry name" value="EF-hand-dom_pair"/>
</dbReference>
<dbReference type="PROSITE" id="PS50222">
    <property type="entry name" value="EF_HAND_2"/>
    <property type="match status" value="2"/>
</dbReference>
<dbReference type="EMBL" id="GDID01000883">
    <property type="protein sequence ID" value="JAP95723.1"/>
    <property type="molecule type" value="Transcribed_RNA"/>
</dbReference>
<accession>A0A146KG97</accession>
<evidence type="ECO:0000259" key="2">
    <source>
        <dbReference type="PROSITE" id="PS50222"/>
    </source>
</evidence>
<dbReference type="Pfam" id="PF13499">
    <property type="entry name" value="EF-hand_7"/>
    <property type="match status" value="1"/>
</dbReference>
<dbReference type="AlphaFoldDB" id="A0A146KG97"/>
<name>A0A146KG97_9EUKA</name>
<dbReference type="PROSITE" id="PS00018">
    <property type="entry name" value="EF_HAND_1"/>
    <property type="match status" value="2"/>
</dbReference>
<dbReference type="SMART" id="SM00054">
    <property type="entry name" value="EFh"/>
    <property type="match status" value="2"/>
</dbReference>
<evidence type="ECO:0000313" key="3">
    <source>
        <dbReference type="EMBL" id="JAP95723.1"/>
    </source>
</evidence>
<feature type="domain" description="EF-hand" evidence="2">
    <location>
        <begin position="41"/>
        <end position="76"/>
    </location>
</feature>
<keyword evidence="1" id="KW-0106">Calcium</keyword>
<dbReference type="InterPro" id="IPR002048">
    <property type="entry name" value="EF_hand_dom"/>
</dbReference>